<dbReference type="Proteomes" id="UP001163152">
    <property type="component" value="Chromosome"/>
</dbReference>
<proteinExistence type="predicted"/>
<gene>
    <name evidence="1" type="ORF">OXH18_15505</name>
</gene>
<protein>
    <submittedName>
        <fullName evidence="1">Uncharacterized protein</fullName>
    </submittedName>
</protein>
<dbReference type="KEGG" id="tsin:OXH18_15505"/>
<dbReference type="RefSeq" id="WP_268608005.1">
    <property type="nucleotide sequence ID" value="NZ_CP113797.1"/>
</dbReference>
<evidence type="ECO:0000313" key="1">
    <source>
        <dbReference type="EMBL" id="WAL58583.1"/>
    </source>
</evidence>
<sequence>MAKSERFREIWVGAIAEPHWLTIPLHTDRTTVVEESERLSAAGDWERL</sequence>
<dbReference type="AlphaFoldDB" id="A0A9E8ZBY4"/>
<accession>A0A9E8ZBY4</accession>
<organism evidence="1 2">
    <name type="scientific">Thermocoleostomius sinensis A174</name>
    <dbReference type="NCBI Taxonomy" id="2016057"/>
    <lineage>
        <taxon>Bacteria</taxon>
        <taxon>Bacillati</taxon>
        <taxon>Cyanobacteriota</taxon>
        <taxon>Cyanophyceae</taxon>
        <taxon>Oculatellales</taxon>
        <taxon>Oculatellaceae</taxon>
        <taxon>Thermocoleostomius</taxon>
    </lineage>
</organism>
<keyword evidence="2" id="KW-1185">Reference proteome</keyword>
<evidence type="ECO:0000313" key="2">
    <source>
        <dbReference type="Proteomes" id="UP001163152"/>
    </source>
</evidence>
<reference evidence="1" key="1">
    <citation type="submission" date="2022-12" db="EMBL/GenBank/DDBJ databases">
        <title>Polyphasic identification of a Novel Hot-Spring Cyanobacterium Ocullathermofonsia sinensis gen nov. sp. nov. and Genomic Insights on its Adaptations to the Thermal Habitat.</title>
        <authorList>
            <person name="Daroch M."/>
            <person name="Tang J."/>
            <person name="Jiang Y."/>
        </authorList>
    </citation>
    <scope>NUCLEOTIDE SEQUENCE</scope>
    <source>
        <strain evidence="1">PKUAC-SCTA174</strain>
    </source>
</reference>
<dbReference type="EMBL" id="CP113797">
    <property type="protein sequence ID" value="WAL58583.1"/>
    <property type="molecule type" value="Genomic_DNA"/>
</dbReference>
<name>A0A9E8ZBY4_9CYAN</name>